<evidence type="ECO:0000256" key="2">
    <source>
        <dbReference type="SAM" id="SignalP"/>
    </source>
</evidence>
<accession>A0A1V6QJY9</accession>
<organism evidence="3 4">
    <name type="scientific">Penicillium antarcticum</name>
    <dbReference type="NCBI Taxonomy" id="416450"/>
    <lineage>
        <taxon>Eukaryota</taxon>
        <taxon>Fungi</taxon>
        <taxon>Dikarya</taxon>
        <taxon>Ascomycota</taxon>
        <taxon>Pezizomycotina</taxon>
        <taxon>Eurotiomycetes</taxon>
        <taxon>Eurotiomycetidae</taxon>
        <taxon>Eurotiales</taxon>
        <taxon>Aspergillaceae</taxon>
        <taxon>Penicillium</taxon>
    </lineage>
</organism>
<evidence type="ECO:0000313" key="4">
    <source>
        <dbReference type="Proteomes" id="UP000191672"/>
    </source>
</evidence>
<feature type="compositionally biased region" description="Low complexity" evidence="1">
    <location>
        <begin position="357"/>
        <end position="379"/>
    </location>
</feature>
<evidence type="ECO:0000256" key="1">
    <source>
        <dbReference type="SAM" id="MobiDB-lite"/>
    </source>
</evidence>
<sequence>MSGVEVVAVVACVAAVVSAYNDGSRMFTAIRKKWHERRRQPDQSSRDLEWSLARGHHEIVSQYKRHHQELGRLYEEGDSIAREQMKDIIITLQGALLRHLREAQEQGSSLDLMALQVESEQGRVRTLVILGDLYQRLARASSIPPTISMTVDPMYGRGHMYNGGYFPHTPDRFSPAPNREMMYLSGGYPVSPGPFLFEGLSASPPNTQGTSGVFDTSLSSRRRSSGFGSAIGSIFSRSPRSSRSSFTSSAPEPGFHNHPGFCHTVSPSTPEPVSETPARSPQRPNLRLSPVEDDNLWGSQWKEIINSDDDEMSHTYHPQLKVEASNHHLSPTTANIISIHQHQHQHRHSLPPPSIASTDSTPSNPSTTSASSQTTLPQPATRPPAQPPGQRWSPSKTNNYLGFCKGAWKVHTGFRGFKIHTEPGSGYYTQVSWLRCVKCAFEGPMATKCSSNNPQFDDSVRVHGPTGIRYRWEFLAKSHVPCKRDSAVVFSPVTPRGAFCCMFCCVEVRGSTGGYGNLDTFMAHLGKAHRSVGESALALLPTSTKCVFGRVAGDREYFDVNVP</sequence>
<name>A0A1V6QJY9_9EURO</name>
<gene>
    <name evidence="3" type="ORF">PENANT_c002G08711</name>
</gene>
<keyword evidence="4" id="KW-1185">Reference proteome</keyword>
<feature type="compositionally biased region" description="Low complexity" evidence="1">
    <location>
        <begin position="264"/>
        <end position="277"/>
    </location>
</feature>
<feature type="region of interest" description="Disordered" evidence="1">
    <location>
        <begin position="339"/>
        <end position="394"/>
    </location>
</feature>
<dbReference type="Proteomes" id="UP000191672">
    <property type="component" value="Unassembled WGS sequence"/>
</dbReference>
<proteinExistence type="predicted"/>
<dbReference type="AlphaFoldDB" id="A0A1V6QJY9"/>
<evidence type="ECO:0008006" key="5">
    <source>
        <dbReference type="Google" id="ProtNLM"/>
    </source>
</evidence>
<dbReference type="EMBL" id="MDYN01000002">
    <property type="protein sequence ID" value="OQD89530.1"/>
    <property type="molecule type" value="Genomic_DNA"/>
</dbReference>
<feature type="signal peptide" evidence="2">
    <location>
        <begin position="1"/>
        <end position="19"/>
    </location>
</feature>
<reference evidence="4" key="1">
    <citation type="journal article" date="2017" name="Nat. Microbiol.">
        <title>Global analysis of biosynthetic gene clusters reveals vast potential of secondary metabolite production in Penicillium species.</title>
        <authorList>
            <person name="Nielsen J.C."/>
            <person name="Grijseels S."/>
            <person name="Prigent S."/>
            <person name="Ji B."/>
            <person name="Dainat J."/>
            <person name="Nielsen K.F."/>
            <person name="Frisvad J.C."/>
            <person name="Workman M."/>
            <person name="Nielsen J."/>
        </authorList>
    </citation>
    <scope>NUCLEOTIDE SEQUENCE [LARGE SCALE GENOMIC DNA]</scope>
    <source>
        <strain evidence="4">IBT 31811</strain>
    </source>
</reference>
<keyword evidence="2" id="KW-0732">Signal</keyword>
<feature type="compositionally biased region" description="Polar residues" evidence="1">
    <location>
        <begin position="203"/>
        <end position="216"/>
    </location>
</feature>
<feature type="chain" id="PRO_5012663935" description="Prion-inhibition and propagation HeLo domain-containing protein" evidence="2">
    <location>
        <begin position="20"/>
        <end position="563"/>
    </location>
</feature>
<dbReference type="STRING" id="416450.A0A1V6QJY9"/>
<feature type="region of interest" description="Disordered" evidence="1">
    <location>
        <begin position="199"/>
        <end position="292"/>
    </location>
</feature>
<comment type="caution">
    <text evidence="3">The sequence shown here is derived from an EMBL/GenBank/DDBJ whole genome shotgun (WGS) entry which is preliminary data.</text>
</comment>
<feature type="compositionally biased region" description="Low complexity" evidence="1">
    <location>
        <begin position="225"/>
        <end position="249"/>
    </location>
</feature>
<protein>
    <recommendedName>
        <fullName evidence="5">Prion-inhibition and propagation HeLo domain-containing protein</fullName>
    </recommendedName>
</protein>
<evidence type="ECO:0000313" key="3">
    <source>
        <dbReference type="EMBL" id="OQD89530.1"/>
    </source>
</evidence>